<reference evidence="4 5" key="1">
    <citation type="submission" date="2016-11" db="EMBL/GenBank/DDBJ databases">
        <authorList>
            <person name="Jaros S."/>
            <person name="Januszkiewicz K."/>
            <person name="Wedrychowicz H."/>
        </authorList>
    </citation>
    <scope>NUCLEOTIDE SEQUENCE [LARGE SCALE GENOMIC DNA]</scope>
    <source>
        <strain evidence="4 5">DSM 15212</strain>
    </source>
</reference>
<dbReference type="EMBL" id="FRAG01000005">
    <property type="protein sequence ID" value="SHJ64903.1"/>
    <property type="molecule type" value="Genomic_DNA"/>
</dbReference>
<dbReference type="RefSeq" id="WP_073146893.1">
    <property type="nucleotide sequence ID" value="NZ_FRAG01000005.1"/>
</dbReference>
<evidence type="ECO:0000313" key="5">
    <source>
        <dbReference type="Proteomes" id="UP000184465"/>
    </source>
</evidence>
<keyword evidence="2" id="KW-0813">Transport</keyword>
<accession>A0A1M6L166</accession>
<comment type="similarity">
    <text evidence="1">Belongs to the V-ATPase F subunit family.</text>
</comment>
<dbReference type="Pfam" id="PF01990">
    <property type="entry name" value="ATP-synt_F"/>
    <property type="match status" value="1"/>
</dbReference>
<name>A0A1M6L166_PARC5</name>
<evidence type="ECO:0000256" key="3">
    <source>
        <dbReference type="ARBA" id="ARBA00023065"/>
    </source>
</evidence>
<evidence type="ECO:0000313" key="4">
    <source>
        <dbReference type="EMBL" id="SHJ64903.1"/>
    </source>
</evidence>
<dbReference type="Gene3D" id="3.40.50.10580">
    <property type="entry name" value="ATPase, V1 complex, subunit F"/>
    <property type="match status" value="1"/>
</dbReference>
<dbReference type="OrthoDB" id="46791at2"/>
<evidence type="ECO:0000256" key="2">
    <source>
        <dbReference type="ARBA" id="ARBA00022448"/>
    </source>
</evidence>
<dbReference type="Proteomes" id="UP000184465">
    <property type="component" value="Unassembled WGS sequence"/>
</dbReference>
<dbReference type="STRING" id="1121301.SAMN02745912_00595"/>
<organism evidence="4 5">
    <name type="scientific">Paramaledivibacter caminithermalis (strain DSM 15212 / CIP 107654 / DViRD3)</name>
    <name type="common">Clostridium caminithermale</name>
    <dbReference type="NCBI Taxonomy" id="1121301"/>
    <lineage>
        <taxon>Bacteria</taxon>
        <taxon>Bacillati</taxon>
        <taxon>Bacillota</taxon>
        <taxon>Clostridia</taxon>
        <taxon>Peptostreptococcales</taxon>
        <taxon>Caminicellaceae</taxon>
        <taxon>Paramaledivibacter</taxon>
    </lineage>
</organism>
<dbReference type="AlphaFoldDB" id="A0A1M6L166"/>
<keyword evidence="3" id="KW-0406">Ion transport</keyword>
<sequence>MKSYLISDNQETLIGMRLAGIEGVIAHTKEEILEEFKKLLEHRDIGIVIITEKILSMAEEEIMKVKLERDYPLITVIPNRDPQKREDYISKYIKESIGIKI</sequence>
<gene>
    <name evidence="4" type="ORF">SAMN02745912_00595</name>
</gene>
<evidence type="ECO:0000256" key="1">
    <source>
        <dbReference type="ARBA" id="ARBA00010148"/>
    </source>
</evidence>
<keyword evidence="5" id="KW-1185">Reference proteome</keyword>
<dbReference type="GO" id="GO:0046961">
    <property type="term" value="F:proton-transporting ATPase activity, rotational mechanism"/>
    <property type="evidence" value="ECO:0007669"/>
    <property type="project" value="InterPro"/>
</dbReference>
<dbReference type="InterPro" id="IPR008218">
    <property type="entry name" value="ATPase_V1-cplx_f_g_su"/>
</dbReference>
<dbReference type="InterPro" id="IPR036906">
    <property type="entry name" value="ATPase_V1_fsu_sf"/>
</dbReference>
<protein>
    <submittedName>
        <fullName evidence="4">V/A-type H+-transporting ATPase subunit F</fullName>
    </submittedName>
</protein>
<proteinExistence type="inferred from homology"/>
<dbReference type="SUPFAM" id="SSF159468">
    <property type="entry name" value="AtpF-like"/>
    <property type="match status" value="1"/>
</dbReference>